<dbReference type="Gene3D" id="3.40.1450.10">
    <property type="entry name" value="BPG-independent phosphoglycerate mutase, domain B"/>
    <property type="match status" value="1"/>
</dbReference>
<keyword evidence="8 10" id="KW-0413">Isomerase</keyword>
<dbReference type="HAMAP" id="MF_01038">
    <property type="entry name" value="GpmI"/>
    <property type="match status" value="1"/>
</dbReference>
<keyword evidence="5 10" id="KW-0479">Metal-binding</keyword>
<dbReference type="NCBIfam" id="NF003897">
    <property type="entry name" value="PRK05434.1-5"/>
    <property type="match status" value="1"/>
</dbReference>
<evidence type="ECO:0000313" key="16">
    <source>
        <dbReference type="EMBL" id="REL28552.1"/>
    </source>
</evidence>
<comment type="cofactor">
    <cofactor evidence="10">
        <name>Mn(2+)</name>
        <dbReference type="ChEBI" id="CHEBI:29035"/>
    </cofactor>
    <text evidence="10">Binds 2 manganese ions per subunit.</text>
</comment>
<evidence type="ECO:0000256" key="11">
    <source>
        <dbReference type="PIRSR" id="PIRSR001492-1"/>
    </source>
</evidence>
<evidence type="ECO:0000313" key="17">
    <source>
        <dbReference type="Proteomes" id="UP000256478"/>
    </source>
</evidence>
<evidence type="ECO:0000256" key="9">
    <source>
        <dbReference type="ARBA" id="ARBA00071648"/>
    </source>
</evidence>
<dbReference type="InterPro" id="IPR036646">
    <property type="entry name" value="PGAM_B_sf"/>
</dbReference>
<comment type="pathway">
    <text evidence="2 10">Carbohydrate degradation; glycolysis; pyruvate from D-glyceraldehyde 3-phosphate: step 3/5.</text>
</comment>
<evidence type="ECO:0000259" key="15">
    <source>
        <dbReference type="Pfam" id="PF06415"/>
    </source>
</evidence>
<evidence type="ECO:0000256" key="13">
    <source>
        <dbReference type="PIRSR" id="PIRSR001492-3"/>
    </source>
</evidence>
<feature type="active site" description="Phosphoserine intermediate" evidence="10 11">
    <location>
        <position position="63"/>
    </location>
</feature>
<evidence type="ECO:0000256" key="4">
    <source>
        <dbReference type="ARBA" id="ARBA00012026"/>
    </source>
</evidence>
<dbReference type="OrthoDB" id="9800863at2"/>
<organism evidence="16 17">
    <name type="scientific">Thalassotalea euphylliae</name>
    <dbReference type="NCBI Taxonomy" id="1655234"/>
    <lineage>
        <taxon>Bacteria</taxon>
        <taxon>Pseudomonadati</taxon>
        <taxon>Pseudomonadota</taxon>
        <taxon>Gammaproteobacteria</taxon>
        <taxon>Alteromonadales</taxon>
        <taxon>Colwelliaceae</taxon>
        <taxon>Thalassotalea</taxon>
    </lineage>
</organism>
<evidence type="ECO:0000259" key="14">
    <source>
        <dbReference type="Pfam" id="PF01676"/>
    </source>
</evidence>
<comment type="caution">
    <text evidence="16">The sequence shown here is derived from an EMBL/GenBank/DDBJ whole genome shotgun (WGS) entry which is preliminary data.</text>
</comment>
<feature type="binding site" evidence="10 12">
    <location>
        <position position="186"/>
    </location>
    <ligand>
        <name>substrate</name>
    </ligand>
</feature>
<feature type="binding site" evidence="10 12">
    <location>
        <position position="124"/>
    </location>
    <ligand>
        <name>substrate</name>
    </ligand>
</feature>
<dbReference type="Gene3D" id="3.40.720.10">
    <property type="entry name" value="Alkaline Phosphatase, subunit A"/>
    <property type="match status" value="1"/>
</dbReference>
<dbReference type="InterPro" id="IPR011258">
    <property type="entry name" value="BPG-indep_PGM_N"/>
</dbReference>
<dbReference type="PANTHER" id="PTHR31637">
    <property type="entry name" value="2,3-BISPHOSPHOGLYCERATE-INDEPENDENT PHOSPHOGLYCERATE MUTASE"/>
    <property type="match status" value="1"/>
</dbReference>
<dbReference type="GO" id="GO:0005829">
    <property type="term" value="C:cytosol"/>
    <property type="evidence" value="ECO:0007669"/>
    <property type="project" value="TreeGrafter"/>
</dbReference>
<dbReference type="CDD" id="cd16010">
    <property type="entry name" value="iPGM"/>
    <property type="match status" value="1"/>
</dbReference>
<dbReference type="PIRSF" id="PIRSF001492">
    <property type="entry name" value="IPGAM"/>
    <property type="match status" value="1"/>
</dbReference>
<evidence type="ECO:0000256" key="6">
    <source>
        <dbReference type="ARBA" id="ARBA00023152"/>
    </source>
</evidence>
<feature type="binding site" evidence="10 13">
    <location>
        <position position="444"/>
    </location>
    <ligand>
        <name>Mn(2+)</name>
        <dbReference type="ChEBI" id="CHEBI:29035"/>
        <label>2</label>
    </ligand>
</feature>
<dbReference type="InterPro" id="IPR006124">
    <property type="entry name" value="Metalloenzyme"/>
</dbReference>
<evidence type="ECO:0000256" key="10">
    <source>
        <dbReference type="HAMAP-Rule" id="MF_01038"/>
    </source>
</evidence>
<feature type="binding site" evidence="10 12">
    <location>
        <position position="192"/>
    </location>
    <ligand>
        <name>substrate</name>
    </ligand>
</feature>
<dbReference type="GO" id="GO:0030145">
    <property type="term" value="F:manganese ion binding"/>
    <property type="evidence" value="ECO:0007669"/>
    <property type="project" value="UniProtKB-UniRule"/>
</dbReference>
<dbReference type="EMBL" id="QUOU01000001">
    <property type="protein sequence ID" value="REL28552.1"/>
    <property type="molecule type" value="Genomic_DNA"/>
</dbReference>
<evidence type="ECO:0000256" key="7">
    <source>
        <dbReference type="ARBA" id="ARBA00023211"/>
    </source>
</evidence>
<dbReference type="UniPathway" id="UPA00109">
    <property type="reaction ID" value="UER00186"/>
</dbReference>
<accession>A0A3E0TXC5</accession>
<feature type="binding site" evidence="10 13">
    <location>
        <position position="463"/>
    </location>
    <ligand>
        <name>Mn(2+)</name>
        <dbReference type="ChEBI" id="CHEBI:29035"/>
        <label>1</label>
    </ligand>
</feature>
<dbReference type="FunFam" id="3.40.720.10:FF:000001">
    <property type="entry name" value="2,3-bisphosphoglycerate-independent phosphoglycerate mutase"/>
    <property type="match status" value="1"/>
</dbReference>
<dbReference type="InterPro" id="IPR005995">
    <property type="entry name" value="Pgm_bpd_ind"/>
</dbReference>
<dbReference type="PANTHER" id="PTHR31637:SF0">
    <property type="entry name" value="2,3-BISPHOSPHOGLYCERATE-INDEPENDENT PHOSPHOGLYCERATE MUTASE"/>
    <property type="match status" value="1"/>
</dbReference>
<dbReference type="EC" id="5.4.2.12" evidence="4 10"/>
<dbReference type="Pfam" id="PF06415">
    <property type="entry name" value="iPGM_N"/>
    <property type="match status" value="1"/>
</dbReference>
<dbReference type="FunFam" id="3.40.1450.10:FF:000001">
    <property type="entry name" value="2,3-bisphosphoglycerate-independent phosphoglycerate mutase"/>
    <property type="match status" value="1"/>
</dbReference>
<dbReference type="NCBIfam" id="TIGR01307">
    <property type="entry name" value="pgm_bpd_ind"/>
    <property type="match status" value="1"/>
</dbReference>
<keyword evidence="6 10" id="KW-0324">Glycolysis</keyword>
<comment type="similarity">
    <text evidence="3 10">Belongs to the BPG-independent phosphoglycerate mutase family.</text>
</comment>
<evidence type="ECO:0000256" key="3">
    <source>
        <dbReference type="ARBA" id="ARBA00008819"/>
    </source>
</evidence>
<feature type="binding site" evidence="10 12">
    <location>
        <position position="336"/>
    </location>
    <ligand>
        <name>substrate</name>
    </ligand>
</feature>
<comment type="subunit">
    <text evidence="10">Monomer.</text>
</comment>
<gene>
    <name evidence="10" type="primary">gpmI</name>
    <name evidence="16" type="ORF">DXX93_19605</name>
</gene>
<dbReference type="Pfam" id="PF01676">
    <property type="entry name" value="Metalloenzyme"/>
    <property type="match status" value="1"/>
</dbReference>
<evidence type="ECO:0000256" key="5">
    <source>
        <dbReference type="ARBA" id="ARBA00022723"/>
    </source>
</evidence>
<feature type="domain" description="BPG-independent PGAM N-terminal" evidence="15">
    <location>
        <begin position="83"/>
        <end position="299"/>
    </location>
</feature>
<dbReference type="SUPFAM" id="SSF53649">
    <property type="entry name" value="Alkaline phosphatase-like"/>
    <property type="match status" value="1"/>
</dbReference>
<feature type="binding site" evidence="10 12">
    <location>
        <begin position="262"/>
        <end position="265"/>
    </location>
    <ligand>
        <name>substrate</name>
    </ligand>
</feature>
<dbReference type="GO" id="GO:0006007">
    <property type="term" value="P:glucose catabolic process"/>
    <property type="evidence" value="ECO:0007669"/>
    <property type="project" value="InterPro"/>
</dbReference>
<reference evidence="16 17" key="1">
    <citation type="submission" date="2018-08" db="EMBL/GenBank/DDBJ databases">
        <title>Thalassotalea euphylliae genome.</title>
        <authorList>
            <person name="Summers S."/>
            <person name="Rice S.A."/>
            <person name="Freckelton M.L."/>
            <person name="Nedved B.T."/>
            <person name="Hadfield M.G."/>
        </authorList>
    </citation>
    <scope>NUCLEOTIDE SEQUENCE [LARGE SCALE GENOMIC DNA]</scope>
    <source>
        <strain evidence="16 17">H1</strain>
    </source>
</reference>
<protein>
    <recommendedName>
        <fullName evidence="9 10">2,3-bisphosphoglycerate-independent phosphoglycerate mutase</fullName>
        <shortName evidence="10">BPG-independent PGAM</shortName>
        <shortName evidence="10">Phosphoglyceromutase</shortName>
        <shortName evidence="10">iPGM</shortName>
        <ecNumber evidence="4 10">5.4.2.12</ecNumber>
    </recommendedName>
</protein>
<feature type="binding site" evidence="10 13">
    <location>
        <position position="407"/>
    </location>
    <ligand>
        <name>Mn(2+)</name>
        <dbReference type="ChEBI" id="CHEBI:29035"/>
        <label>1</label>
    </ligand>
</feature>
<dbReference type="SUPFAM" id="SSF64158">
    <property type="entry name" value="2,3-Bisphosphoglycerate-independent phosphoglycerate mutase, substrate-binding domain"/>
    <property type="match status" value="1"/>
</dbReference>
<sequence>MPTKKPMVLLILDGWGYRENQESNAIFHANTPVLDDLKARFPNMLIGTSGMAVGLPEGQMGNSEVGHVNLGAGRIVYQDFTRITKAIDDQTFVDNSALCSAVDKAKAAGKALHIFGLMSPGGVHSHEDHIFAMMELAKARGAEKVYLHAFLDGRDTPPRSAHDSLVKAQAKFEALGNGQVASIVGRYYAMDRDQRWERVEAAYNLMVSGQAEYQYGSAVDALAAAYDRDENDEFVKPSVITDADGQAITIEDGDALVFMNFRADRARQFTRAFVDSAFDGFERAKVPAISDFVMLTEYAADIKTSCAFPPEPLNNVMGEWLAKHNKTQLRISETEKYAHVTFFFSGGKEAEFDGEQRILVPSPQVATYDLQPEMNAPILTDKLVAAIESGEHDFIVCNYPNGDMVGHTGKFDAAVKACEAVDKAIGRVVEALQKVGGECLITADHGNAEQMVNPTSGQAHTAHTCEPVPLIYVGRSATPVNDGALSDISPTLLYLMGLEQPAEMTGKVLMQLS</sequence>
<dbReference type="GO" id="GO:0006096">
    <property type="term" value="P:glycolytic process"/>
    <property type="evidence" value="ECO:0007669"/>
    <property type="project" value="UniProtKB-UniRule"/>
</dbReference>
<evidence type="ECO:0000256" key="8">
    <source>
        <dbReference type="ARBA" id="ARBA00023235"/>
    </source>
</evidence>
<dbReference type="RefSeq" id="WP_116009584.1">
    <property type="nucleotide sequence ID" value="NZ_QUOU01000001.1"/>
</dbReference>
<dbReference type="GO" id="GO:0004619">
    <property type="term" value="F:phosphoglycerate mutase activity"/>
    <property type="evidence" value="ECO:0007669"/>
    <property type="project" value="UniProtKB-UniRule"/>
</dbReference>
<keyword evidence="7 10" id="KW-0464">Manganese</keyword>
<name>A0A3E0TXC5_9GAMM</name>
<comment type="catalytic activity">
    <reaction evidence="1 10">
        <text>(2R)-2-phosphoglycerate = (2R)-3-phosphoglycerate</text>
        <dbReference type="Rhea" id="RHEA:15901"/>
        <dbReference type="ChEBI" id="CHEBI:58272"/>
        <dbReference type="ChEBI" id="CHEBI:58289"/>
        <dbReference type="EC" id="5.4.2.12"/>
    </reaction>
</comment>
<feature type="binding site" evidence="10 13">
    <location>
        <position position="63"/>
    </location>
    <ligand>
        <name>Mn(2+)</name>
        <dbReference type="ChEBI" id="CHEBI:29035"/>
        <label>2</label>
    </ligand>
</feature>
<feature type="binding site" evidence="10 13">
    <location>
        <position position="403"/>
    </location>
    <ligand>
        <name>Mn(2+)</name>
        <dbReference type="ChEBI" id="CHEBI:29035"/>
        <label>1</label>
    </ligand>
</feature>
<evidence type="ECO:0000256" key="1">
    <source>
        <dbReference type="ARBA" id="ARBA00000370"/>
    </source>
</evidence>
<feature type="binding site" evidence="10 13">
    <location>
        <position position="445"/>
    </location>
    <ligand>
        <name>Mn(2+)</name>
        <dbReference type="ChEBI" id="CHEBI:29035"/>
        <label>2</label>
    </ligand>
</feature>
<proteinExistence type="inferred from homology"/>
<comment type="function">
    <text evidence="10">Catalyzes the interconversion of 2-phosphoglycerate and 3-phosphoglycerate.</text>
</comment>
<feature type="binding site" evidence="10 12">
    <location>
        <begin position="154"/>
        <end position="155"/>
    </location>
    <ligand>
        <name>substrate</name>
    </ligand>
</feature>
<dbReference type="Proteomes" id="UP000256478">
    <property type="component" value="Unassembled WGS sequence"/>
</dbReference>
<feature type="binding site" evidence="10 13">
    <location>
        <position position="13"/>
    </location>
    <ligand>
        <name>Mn(2+)</name>
        <dbReference type="ChEBI" id="CHEBI:29035"/>
        <label>2</label>
    </ligand>
</feature>
<evidence type="ECO:0000256" key="2">
    <source>
        <dbReference type="ARBA" id="ARBA00004798"/>
    </source>
</evidence>
<evidence type="ECO:0000256" key="12">
    <source>
        <dbReference type="PIRSR" id="PIRSR001492-2"/>
    </source>
</evidence>
<feature type="domain" description="Metalloenzyme" evidence="14">
    <location>
        <begin position="5"/>
        <end position="499"/>
    </location>
</feature>
<dbReference type="AlphaFoldDB" id="A0A3E0TXC5"/>
<dbReference type="InterPro" id="IPR017850">
    <property type="entry name" value="Alkaline_phosphatase_core_sf"/>
</dbReference>